<proteinExistence type="predicted"/>
<feature type="chain" id="PRO_5012621342" evidence="1">
    <location>
        <begin position="23"/>
        <end position="106"/>
    </location>
</feature>
<dbReference type="STRING" id="1635173.WH52_02230"/>
<evidence type="ECO:0000256" key="1">
    <source>
        <dbReference type="SAM" id="SignalP"/>
    </source>
</evidence>
<evidence type="ECO:0000313" key="3">
    <source>
        <dbReference type="Proteomes" id="UP000194221"/>
    </source>
</evidence>
<keyword evidence="3" id="KW-1185">Reference proteome</keyword>
<dbReference type="AlphaFoldDB" id="A0A1Y2PG52"/>
<dbReference type="InParanoid" id="A0A1Y2PG52"/>
<name>A0A1Y2PG52_9FLAO</name>
<protein>
    <submittedName>
        <fullName evidence="2">Uncharacterized protein</fullName>
    </submittedName>
</protein>
<comment type="caution">
    <text evidence="2">The sequence shown here is derived from an EMBL/GenBank/DDBJ whole genome shotgun (WGS) entry which is preliminary data.</text>
</comment>
<keyword evidence="1" id="KW-0732">Signal</keyword>
<accession>A0A1Y2PG52</accession>
<evidence type="ECO:0000313" key="2">
    <source>
        <dbReference type="EMBL" id="OSY89473.1"/>
    </source>
</evidence>
<organism evidence="2 3">
    <name type="scientific">Tenacibaculum holothuriorum</name>
    <dbReference type="NCBI Taxonomy" id="1635173"/>
    <lineage>
        <taxon>Bacteria</taxon>
        <taxon>Pseudomonadati</taxon>
        <taxon>Bacteroidota</taxon>
        <taxon>Flavobacteriia</taxon>
        <taxon>Flavobacteriales</taxon>
        <taxon>Flavobacteriaceae</taxon>
        <taxon>Tenacibaculum</taxon>
    </lineage>
</organism>
<sequence>MQLFKKLIATLFFIALVLPTAIQSMHAFKEHEHVVCTSKTDQHLHELENDCAELHLQLELFSFQINNNYEVIPQDYYSQNFIEQPQQDKVVYFSKKSSRAPPYFTI</sequence>
<feature type="signal peptide" evidence="1">
    <location>
        <begin position="1"/>
        <end position="22"/>
    </location>
</feature>
<dbReference type="OrthoDB" id="1449138at2"/>
<reference evidence="2 3" key="1">
    <citation type="submission" date="2015-03" db="EMBL/GenBank/DDBJ databases">
        <title>Genome sequence of Tenacibaculum sp. S2-2, isolated from intestinal microbiota of sea cucumber, Apostichopus japonicas.</title>
        <authorList>
            <person name="Shao Z."/>
            <person name="Wang L."/>
            <person name="Li X."/>
        </authorList>
    </citation>
    <scope>NUCLEOTIDE SEQUENCE [LARGE SCALE GENOMIC DNA]</scope>
    <source>
        <strain evidence="2 3">S2-2</strain>
    </source>
</reference>
<dbReference type="EMBL" id="LAPZ01000001">
    <property type="protein sequence ID" value="OSY89473.1"/>
    <property type="molecule type" value="Genomic_DNA"/>
</dbReference>
<dbReference type="Proteomes" id="UP000194221">
    <property type="component" value="Unassembled WGS sequence"/>
</dbReference>
<gene>
    <name evidence="2" type="ORF">WH52_02230</name>
</gene>
<dbReference type="RefSeq" id="WP_143592018.1">
    <property type="nucleotide sequence ID" value="NZ_LAPZ01000001.1"/>
</dbReference>